<reference evidence="2 3" key="1">
    <citation type="submission" date="2024-02" db="EMBL/GenBank/DDBJ databases">
        <title>Chromosome-scale genome assembly of the rough periwinkle Littorina saxatilis.</title>
        <authorList>
            <person name="De Jode A."/>
            <person name="Faria R."/>
            <person name="Formenti G."/>
            <person name="Sims Y."/>
            <person name="Smith T.P."/>
            <person name="Tracey A."/>
            <person name="Wood J.M.D."/>
            <person name="Zagrodzka Z.B."/>
            <person name="Johannesson K."/>
            <person name="Butlin R.K."/>
            <person name="Leder E.H."/>
        </authorList>
    </citation>
    <scope>NUCLEOTIDE SEQUENCE [LARGE SCALE GENOMIC DNA]</scope>
    <source>
        <strain evidence="2">Snail1</strain>
        <tissue evidence="2">Muscle</tissue>
    </source>
</reference>
<keyword evidence="3" id="KW-1185">Reference proteome</keyword>
<dbReference type="AlphaFoldDB" id="A0AAN9G3R2"/>
<protein>
    <submittedName>
        <fullName evidence="2">Uncharacterized protein</fullName>
    </submittedName>
</protein>
<dbReference type="EMBL" id="JBAMIC010000018">
    <property type="protein sequence ID" value="KAK7094383.1"/>
    <property type="molecule type" value="Genomic_DNA"/>
</dbReference>
<evidence type="ECO:0000313" key="2">
    <source>
        <dbReference type="EMBL" id="KAK7094383.1"/>
    </source>
</evidence>
<organism evidence="2 3">
    <name type="scientific">Littorina saxatilis</name>
    <dbReference type="NCBI Taxonomy" id="31220"/>
    <lineage>
        <taxon>Eukaryota</taxon>
        <taxon>Metazoa</taxon>
        <taxon>Spiralia</taxon>
        <taxon>Lophotrochozoa</taxon>
        <taxon>Mollusca</taxon>
        <taxon>Gastropoda</taxon>
        <taxon>Caenogastropoda</taxon>
        <taxon>Littorinimorpha</taxon>
        <taxon>Littorinoidea</taxon>
        <taxon>Littorinidae</taxon>
        <taxon>Littorina</taxon>
    </lineage>
</organism>
<dbReference type="InterPro" id="IPR043129">
    <property type="entry name" value="ATPase_NBD"/>
</dbReference>
<evidence type="ECO:0000313" key="3">
    <source>
        <dbReference type="Proteomes" id="UP001374579"/>
    </source>
</evidence>
<dbReference type="FunFam" id="3.30.420.40:FF:000058">
    <property type="entry name" value="Putative actin-related protein 5"/>
    <property type="match status" value="1"/>
</dbReference>
<dbReference type="Proteomes" id="UP001374579">
    <property type="component" value="Unassembled WGS sequence"/>
</dbReference>
<dbReference type="Gene3D" id="3.30.420.40">
    <property type="match status" value="2"/>
</dbReference>
<dbReference type="SUPFAM" id="SSF53067">
    <property type="entry name" value="Actin-like ATPase domain"/>
    <property type="match status" value="1"/>
</dbReference>
<comment type="caution">
    <text evidence="2">The sequence shown here is derived from an EMBL/GenBank/DDBJ whole genome shotgun (WGS) entry which is preliminary data.</text>
</comment>
<name>A0AAN9G3R2_9CAEN</name>
<dbReference type="Pfam" id="PF00022">
    <property type="entry name" value="Actin"/>
    <property type="match status" value="1"/>
</dbReference>
<accession>A0AAN9G3R2</accession>
<sequence length="88" mass="10186">MAQIPQMKQRLERELLELRPFQSTFAISVADNPVLDAWTGARRWAMSPRLPQSSITYQQYQEMGEGYITEHRASNCFFPTPAARPKEL</sequence>
<comment type="function">
    <text evidence="1">Actins are highly conserved proteins that are involved in various types of cell motility and are ubiquitously expressed in all eukaryotic cells.</text>
</comment>
<gene>
    <name evidence="2" type="ORF">V1264_005955</name>
</gene>
<evidence type="ECO:0000256" key="1">
    <source>
        <dbReference type="ARBA" id="ARBA00003520"/>
    </source>
</evidence>
<proteinExistence type="predicted"/>
<dbReference type="InterPro" id="IPR004000">
    <property type="entry name" value="Actin"/>
</dbReference>